<name>H8L283_FRAAD</name>
<gene>
    <name evidence="2" type="ordered locus">Fraau_3268</name>
</gene>
<dbReference type="STRING" id="767434.Fraau_3268"/>
<feature type="transmembrane region" description="Helical" evidence="1">
    <location>
        <begin position="92"/>
        <end position="112"/>
    </location>
</feature>
<keyword evidence="1" id="KW-0472">Membrane</keyword>
<dbReference type="Pfam" id="PF16479">
    <property type="entry name" value="DUF5056"/>
    <property type="match status" value="1"/>
</dbReference>
<dbReference type="RefSeq" id="WP_014404593.1">
    <property type="nucleotide sequence ID" value="NC_017033.1"/>
</dbReference>
<protein>
    <submittedName>
        <fullName evidence="2">Uncharacterized protein</fullName>
    </submittedName>
</protein>
<accession>H8L283</accession>
<keyword evidence="3" id="KW-1185">Reference proteome</keyword>
<proteinExistence type="predicted"/>
<sequence>MKPMEPFPPEVSDDDSLARALRREAARGPGWLADDGFSDRVMQRLPPRRHRRSARWWPVMGSLLGGVLMVCADSRWRTLPALFSRIDQPGVMLAMVLMLTPILLTCLLLLLLDPESD</sequence>
<evidence type="ECO:0000313" key="3">
    <source>
        <dbReference type="Proteomes" id="UP000005234"/>
    </source>
</evidence>
<dbReference type="KEGG" id="fau:Fraau_3268"/>
<dbReference type="AlphaFoldDB" id="H8L283"/>
<reference evidence="2" key="1">
    <citation type="submission" date="2012-02" db="EMBL/GenBank/DDBJ databases">
        <title>The complete genome of Frateuria aurantia DSM 6220.</title>
        <authorList>
            <consortium name="US DOE Joint Genome Institute (JGI-PGF)"/>
            <person name="Lucas S."/>
            <person name="Copeland A."/>
            <person name="Lapidus A."/>
            <person name="Glavina del Rio T."/>
            <person name="Dalin E."/>
            <person name="Tice H."/>
            <person name="Bruce D."/>
            <person name="Goodwin L."/>
            <person name="Pitluck S."/>
            <person name="Peters L."/>
            <person name="Ovchinnikova G."/>
            <person name="Teshima H."/>
            <person name="Kyrpides N."/>
            <person name="Mavromatis K."/>
            <person name="Ivanova N."/>
            <person name="Brettin T."/>
            <person name="Detter J.C."/>
            <person name="Han C."/>
            <person name="Larimer F."/>
            <person name="Land M."/>
            <person name="Hauser L."/>
            <person name="Markowitz V."/>
            <person name="Cheng J.-F."/>
            <person name="Hugenholtz P."/>
            <person name="Woyke T."/>
            <person name="Wu D."/>
            <person name="Brambilla E."/>
            <person name="Klenk H.-P."/>
            <person name="Eisen J.A."/>
        </authorList>
    </citation>
    <scope>NUCLEOTIDE SEQUENCE</scope>
    <source>
        <strain evidence="2">DSM 6220</strain>
    </source>
</reference>
<dbReference type="InterPro" id="IPR032129">
    <property type="entry name" value="DUF5056"/>
</dbReference>
<dbReference type="Proteomes" id="UP000005234">
    <property type="component" value="Chromosome"/>
</dbReference>
<keyword evidence="1" id="KW-0812">Transmembrane</keyword>
<evidence type="ECO:0000256" key="1">
    <source>
        <dbReference type="SAM" id="Phobius"/>
    </source>
</evidence>
<dbReference type="EMBL" id="CP003350">
    <property type="protein sequence ID" value="AFC87591.1"/>
    <property type="molecule type" value="Genomic_DNA"/>
</dbReference>
<dbReference type="HOGENOM" id="CLU_2081353_0_0_6"/>
<keyword evidence="1" id="KW-1133">Transmembrane helix</keyword>
<organism evidence="2 3">
    <name type="scientific">Frateuria aurantia (strain ATCC 33424 / DSM 6220 / KCTC 2777 / LMG 1558 / NBRC 3245 / NCIMB 13370)</name>
    <name type="common">Acetobacter aurantius</name>
    <dbReference type="NCBI Taxonomy" id="767434"/>
    <lineage>
        <taxon>Bacteria</taxon>
        <taxon>Pseudomonadati</taxon>
        <taxon>Pseudomonadota</taxon>
        <taxon>Gammaproteobacteria</taxon>
        <taxon>Lysobacterales</taxon>
        <taxon>Rhodanobacteraceae</taxon>
        <taxon>Frateuria</taxon>
    </lineage>
</organism>
<evidence type="ECO:0000313" key="2">
    <source>
        <dbReference type="EMBL" id="AFC87591.1"/>
    </source>
</evidence>
<feature type="transmembrane region" description="Helical" evidence="1">
    <location>
        <begin position="54"/>
        <end position="72"/>
    </location>
</feature>